<dbReference type="InterPro" id="IPR001846">
    <property type="entry name" value="VWF_type-D"/>
</dbReference>
<sequence length="98" mass="10235">MYSGICSAIGDSSYTTFDGKMFSFTTTCEQSLLALGSVLVTQQNLHCGTSGLCGKKVVVSVGAMKIELAKGMDLKVGGVVFPDGNYRWVVGTCSVALP</sequence>
<keyword evidence="5" id="KW-1185">Reference proteome</keyword>
<name>A0A9D4EBY3_DREPO</name>
<dbReference type="GO" id="GO:0031012">
    <property type="term" value="C:extracellular matrix"/>
    <property type="evidence" value="ECO:0007669"/>
    <property type="project" value="TreeGrafter"/>
</dbReference>
<dbReference type="PANTHER" id="PTHR11339">
    <property type="entry name" value="EXTRACELLULAR MATRIX GLYCOPROTEIN RELATED"/>
    <property type="match status" value="1"/>
</dbReference>
<dbReference type="EMBL" id="JAIWYP010000009">
    <property type="protein sequence ID" value="KAH3777744.1"/>
    <property type="molecule type" value="Genomic_DNA"/>
</dbReference>
<dbReference type="PANTHER" id="PTHR11339:SF386">
    <property type="entry name" value="HEMOLECTIN, ISOFORM A"/>
    <property type="match status" value="1"/>
</dbReference>
<dbReference type="PROSITE" id="PS51233">
    <property type="entry name" value="VWFD"/>
    <property type="match status" value="1"/>
</dbReference>
<comment type="caution">
    <text evidence="4">The sequence shown here is derived from an EMBL/GenBank/DDBJ whole genome shotgun (WGS) entry which is preliminary data.</text>
</comment>
<dbReference type="GO" id="GO:0005615">
    <property type="term" value="C:extracellular space"/>
    <property type="evidence" value="ECO:0007669"/>
    <property type="project" value="TreeGrafter"/>
</dbReference>
<dbReference type="InterPro" id="IPR050780">
    <property type="entry name" value="Mucin_vWF_Thrombospondin_sf"/>
</dbReference>
<accession>A0A9D4EBY3</accession>
<evidence type="ECO:0000256" key="2">
    <source>
        <dbReference type="ARBA" id="ARBA00023180"/>
    </source>
</evidence>
<reference evidence="4" key="2">
    <citation type="submission" date="2020-11" db="EMBL/GenBank/DDBJ databases">
        <authorList>
            <person name="McCartney M.A."/>
            <person name="Auch B."/>
            <person name="Kono T."/>
            <person name="Mallez S."/>
            <person name="Becker A."/>
            <person name="Gohl D.M."/>
            <person name="Silverstein K.A.T."/>
            <person name="Koren S."/>
            <person name="Bechman K.B."/>
            <person name="Herman A."/>
            <person name="Abrahante J.E."/>
            <person name="Garbe J."/>
        </authorList>
    </citation>
    <scope>NUCLEOTIDE SEQUENCE</scope>
    <source>
        <strain evidence="4">Duluth1</strain>
        <tissue evidence="4">Whole animal</tissue>
    </source>
</reference>
<evidence type="ECO:0000256" key="1">
    <source>
        <dbReference type="ARBA" id="ARBA00023157"/>
    </source>
</evidence>
<evidence type="ECO:0000313" key="5">
    <source>
        <dbReference type="Proteomes" id="UP000828390"/>
    </source>
</evidence>
<evidence type="ECO:0000313" key="4">
    <source>
        <dbReference type="EMBL" id="KAH3777744.1"/>
    </source>
</evidence>
<gene>
    <name evidence="4" type="ORF">DPMN_179192</name>
</gene>
<protein>
    <recommendedName>
        <fullName evidence="3">VWFD domain-containing protein</fullName>
    </recommendedName>
</protein>
<keyword evidence="1" id="KW-1015">Disulfide bond</keyword>
<keyword evidence="2" id="KW-0325">Glycoprotein</keyword>
<organism evidence="4 5">
    <name type="scientific">Dreissena polymorpha</name>
    <name type="common">Zebra mussel</name>
    <name type="synonym">Mytilus polymorpha</name>
    <dbReference type="NCBI Taxonomy" id="45954"/>
    <lineage>
        <taxon>Eukaryota</taxon>
        <taxon>Metazoa</taxon>
        <taxon>Spiralia</taxon>
        <taxon>Lophotrochozoa</taxon>
        <taxon>Mollusca</taxon>
        <taxon>Bivalvia</taxon>
        <taxon>Autobranchia</taxon>
        <taxon>Heteroconchia</taxon>
        <taxon>Euheterodonta</taxon>
        <taxon>Imparidentia</taxon>
        <taxon>Neoheterodontei</taxon>
        <taxon>Myida</taxon>
        <taxon>Dreissenoidea</taxon>
        <taxon>Dreissenidae</taxon>
        <taxon>Dreissena</taxon>
    </lineage>
</organism>
<dbReference type="Proteomes" id="UP000828390">
    <property type="component" value="Unassembled WGS sequence"/>
</dbReference>
<reference evidence="4" key="1">
    <citation type="journal article" date="2019" name="bioRxiv">
        <title>The Genome of the Zebra Mussel, Dreissena polymorpha: A Resource for Invasive Species Research.</title>
        <authorList>
            <person name="McCartney M.A."/>
            <person name="Auch B."/>
            <person name="Kono T."/>
            <person name="Mallez S."/>
            <person name="Zhang Y."/>
            <person name="Obille A."/>
            <person name="Becker A."/>
            <person name="Abrahante J.E."/>
            <person name="Garbe J."/>
            <person name="Badalamenti J.P."/>
            <person name="Herman A."/>
            <person name="Mangelson H."/>
            <person name="Liachko I."/>
            <person name="Sullivan S."/>
            <person name="Sone E.D."/>
            <person name="Koren S."/>
            <person name="Silverstein K.A.T."/>
            <person name="Beckman K.B."/>
            <person name="Gohl D.M."/>
        </authorList>
    </citation>
    <scope>NUCLEOTIDE SEQUENCE</scope>
    <source>
        <strain evidence="4">Duluth1</strain>
        <tissue evidence="4">Whole animal</tissue>
    </source>
</reference>
<feature type="domain" description="VWFD" evidence="3">
    <location>
        <begin position="4"/>
        <end position="98"/>
    </location>
</feature>
<dbReference type="AlphaFoldDB" id="A0A9D4EBY3"/>
<evidence type="ECO:0000259" key="3">
    <source>
        <dbReference type="PROSITE" id="PS51233"/>
    </source>
</evidence>
<dbReference type="Pfam" id="PF00094">
    <property type="entry name" value="VWD"/>
    <property type="match status" value="1"/>
</dbReference>
<proteinExistence type="predicted"/>